<dbReference type="InterPro" id="IPR000683">
    <property type="entry name" value="Gfo/Idh/MocA-like_OxRdtase_N"/>
</dbReference>
<dbReference type="SUPFAM" id="SSF55347">
    <property type="entry name" value="Glyceraldehyde-3-phosphate dehydrogenase-like, C-terminal domain"/>
    <property type="match status" value="1"/>
</dbReference>
<dbReference type="InterPro" id="IPR051317">
    <property type="entry name" value="Gfo/Idh/MocA_oxidoreduct"/>
</dbReference>
<dbReference type="InterPro" id="IPR055170">
    <property type="entry name" value="GFO_IDH_MocA-like_dom"/>
</dbReference>
<dbReference type="PANTHER" id="PTHR43708:SF8">
    <property type="entry name" value="OXIDOREDUCTASE"/>
    <property type="match status" value="1"/>
</dbReference>
<dbReference type="Pfam" id="PF22725">
    <property type="entry name" value="GFO_IDH_MocA_C3"/>
    <property type="match status" value="1"/>
</dbReference>
<evidence type="ECO:0000259" key="2">
    <source>
        <dbReference type="Pfam" id="PF22725"/>
    </source>
</evidence>
<feature type="domain" description="Gfo/Idh/MocA-like oxidoreductase N-terminal" evidence="1">
    <location>
        <begin position="3"/>
        <end position="126"/>
    </location>
</feature>
<dbReference type="PANTHER" id="PTHR43708">
    <property type="entry name" value="CONSERVED EXPRESSED OXIDOREDUCTASE (EUROFUNG)"/>
    <property type="match status" value="1"/>
</dbReference>
<accession>A0ABM8PLX4</accession>
<keyword evidence="4" id="KW-1185">Reference proteome</keyword>
<dbReference type="EMBL" id="CABFWF030000011">
    <property type="protein sequence ID" value="CAD7037156.1"/>
    <property type="molecule type" value="Genomic_DNA"/>
</dbReference>
<dbReference type="Gene3D" id="3.30.360.10">
    <property type="entry name" value="Dihydrodipicolinate Reductase, domain 2"/>
    <property type="match status" value="1"/>
</dbReference>
<comment type="caution">
    <text evidence="3">The sequence shown here is derived from an EMBL/GenBank/DDBJ whole genome shotgun (WGS) entry which is preliminary data.</text>
</comment>
<dbReference type="Proteomes" id="UP000606921">
    <property type="component" value="Unassembled WGS sequence"/>
</dbReference>
<evidence type="ECO:0000313" key="4">
    <source>
        <dbReference type="Proteomes" id="UP000606921"/>
    </source>
</evidence>
<proteinExistence type="predicted"/>
<dbReference type="RefSeq" id="WP_142592582.1">
    <property type="nucleotide sequence ID" value="NZ_CABFWF030000011.1"/>
</dbReference>
<dbReference type="SUPFAM" id="SSF51735">
    <property type="entry name" value="NAD(P)-binding Rossmann-fold domains"/>
    <property type="match status" value="1"/>
</dbReference>
<gene>
    <name evidence="3" type="ORF">REJC140_03625</name>
</gene>
<reference evidence="3 4" key="1">
    <citation type="submission" date="2020-11" db="EMBL/GenBank/DDBJ databases">
        <authorList>
            <person name="Lassalle F."/>
        </authorList>
    </citation>
    <scope>NUCLEOTIDE SEQUENCE [LARGE SCALE GENOMIC DNA]</scope>
    <source>
        <strain evidence="3 4">JC140</strain>
    </source>
</reference>
<name>A0ABM8PLX4_9HYPH</name>
<feature type="domain" description="GFO/IDH/MocA-like oxidoreductase" evidence="2">
    <location>
        <begin position="136"/>
        <end position="256"/>
    </location>
</feature>
<organism evidence="3 4">
    <name type="scientific">Pseudorhizobium endolithicum</name>
    <dbReference type="NCBI Taxonomy" id="1191678"/>
    <lineage>
        <taxon>Bacteria</taxon>
        <taxon>Pseudomonadati</taxon>
        <taxon>Pseudomonadota</taxon>
        <taxon>Alphaproteobacteria</taxon>
        <taxon>Hyphomicrobiales</taxon>
        <taxon>Rhizobiaceae</taxon>
        <taxon>Rhizobium/Agrobacterium group</taxon>
        <taxon>Pseudorhizobium</taxon>
    </lineage>
</organism>
<sequence length="350" mass="37831">MTFSVVLCGCGAMAKGWLRALQSDLELASGFKIIGLVDLDRVAAERLAAEFGLSPVVIGADLRSMLEEAQPDAVFDIVIPQARQAVVETCLSFGCHVLSEKPMGASLQDAQSLVRAAAQAGRIHAVVQNRRFNSGVRRMRRMVEEGLLGDLTAIHCDFFIAPHFGGFREQMDHVLLLDMAVHTFDAARFVAGSSPQSVYCLETNPKGSWYAHGASANAIFHFSDDVIFTYRGSWCAEGERTSWESLWRVVGTKGMATWDGEEDIKASIAGEEPGLLRGSLPIDVPQPRHQRETHGHASVLSDFLTALKTGRSPETVGSDNIKSLAMVFGAIESAKTGRAVDLTSQGTSHA</sequence>
<protein>
    <submittedName>
        <fullName evidence="3">Gfo/Idh/MocA family oxidoreductase</fullName>
    </submittedName>
</protein>
<dbReference type="InterPro" id="IPR036291">
    <property type="entry name" value="NAD(P)-bd_dom_sf"/>
</dbReference>
<evidence type="ECO:0000259" key="1">
    <source>
        <dbReference type="Pfam" id="PF01408"/>
    </source>
</evidence>
<dbReference type="Gene3D" id="3.40.50.720">
    <property type="entry name" value="NAD(P)-binding Rossmann-like Domain"/>
    <property type="match status" value="1"/>
</dbReference>
<dbReference type="Pfam" id="PF01408">
    <property type="entry name" value="GFO_IDH_MocA"/>
    <property type="match status" value="1"/>
</dbReference>
<evidence type="ECO:0000313" key="3">
    <source>
        <dbReference type="EMBL" id="CAD7037156.1"/>
    </source>
</evidence>